<sequence length="220" mass="24181">MPPAYKRLNSEDCVFLFVDHQASPEAQSYPGAGLIQLVRDFEPHEFRTNTLGLVKVAQYYGAPSILTTSFDTGPNGPIAKEIQEALPNAPLIRRPGQINAMDNEDFANAVKATGKKQVVISGVLTEICVAFPALSLIEQGYDVFVATDASGTFAEHTREAAHKRMAAAGCQLLNWAAIAGELHRDWRRDIEGFGKIWTDHIPGYWCLMQSYQTAGENAKQ</sequence>
<organism evidence="3 4">
    <name type="scientific">Aspergillus versicolor CBS 583.65</name>
    <dbReference type="NCBI Taxonomy" id="1036611"/>
    <lineage>
        <taxon>Eukaryota</taxon>
        <taxon>Fungi</taxon>
        <taxon>Dikarya</taxon>
        <taxon>Ascomycota</taxon>
        <taxon>Pezizomycotina</taxon>
        <taxon>Eurotiomycetes</taxon>
        <taxon>Eurotiomycetidae</taxon>
        <taxon>Eurotiales</taxon>
        <taxon>Aspergillaceae</taxon>
        <taxon>Aspergillus</taxon>
        <taxon>Aspergillus subgen. Nidulantes</taxon>
    </lineage>
</organism>
<dbReference type="Gene3D" id="3.40.50.850">
    <property type="entry name" value="Isochorismatase-like"/>
    <property type="match status" value="1"/>
</dbReference>
<name>A0A1L9PD53_ASPVE</name>
<evidence type="ECO:0000259" key="2">
    <source>
        <dbReference type="Pfam" id="PF00857"/>
    </source>
</evidence>
<dbReference type="InterPro" id="IPR053152">
    <property type="entry name" value="Hydrolase_YcaC-like"/>
</dbReference>
<dbReference type="AlphaFoldDB" id="A0A1L9PD53"/>
<dbReference type="RefSeq" id="XP_040665230.1">
    <property type="nucleotide sequence ID" value="XM_040818283.1"/>
</dbReference>
<dbReference type="EMBL" id="KV878126">
    <property type="protein sequence ID" value="OJI99467.1"/>
    <property type="molecule type" value="Genomic_DNA"/>
</dbReference>
<gene>
    <name evidence="3" type="ORF">ASPVEDRAFT_882985</name>
</gene>
<keyword evidence="4" id="KW-1185">Reference proteome</keyword>
<reference evidence="4" key="1">
    <citation type="journal article" date="2017" name="Genome Biol.">
        <title>Comparative genomics reveals high biological diversity and specific adaptations in the industrially and medically important fungal genus Aspergillus.</title>
        <authorList>
            <person name="de Vries R.P."/>
            <person name="Riley R."/>
            <person name="Wiebenga A."/>
            <person name="Aguilar-Osorio G."/>
            <person name="Amillis S."/>
            <person name="Uchima C.A."/>
            <person name="Anderluh G."/>
            <person name="Asadollahi M."/>
            <person name="Askin M."/>
            <person name="Barry K."/>
            <person name="Battaglia E."/>
            <person name="Bayram O."/>
            <person name="Benocci T."/>
            <person name="Braus-Stromeyer S.A."/>
            <person name="Caldana C."/>
            <person name="Canovas D."/>
            <person name="Cerqueira G.C."/>
            <person name="Chen F."/>
            <person name="Chen W."/>
            <person name="Choi C."/>
            <person name="Clum A."/>
            <person name="Dos Santos R.A."/>
            <person name="Damasio A.R."/>
            <person name="Diallinas G."/>
            <person name="Emri T."/>
            <person name="Fekete E."/>
            <person name="Flipphi M."/>
            <person name="Freyberg S."/>
            <person name="Gallo A."/>
            <person name="Gournas C."/>
            <person name="Habgood R."/>
            <person name="Hainaut M."/>
            <person name="Harispe M.L."/>
            <person name="Henrissat B."/>
            <person name="Hilden K.S."/>
            <person name="Hope R."/>
            <person name="Hossain A."/>
            <person name="Karabika E."/>
            <person name="Karaffa L."/>
            <person name="Karanyi Z."/>
            <person name="Krasevec N."/>
            <person name="Kuo A."/>
            <person name="Kusch H."/>
            <person name="LaButti K."/>
            <person name="Lagendijk E.L."/>
            <person name="Lapidus A."/>
            <person name="Levasseur A."/>
            <person name="Lindquist E."/>
            <person name="Lipzen A."/>
            <person name="Logrieco A.F."/>
            <person name="MacCabe A."/>
            <person name="Maekelae M.R."/>
            <person name="Malavazi I."/>
            <person name="Melin P."/>
            <person name="Meyer V."/>
            <person name="Mielnichuk N."/>
            <person name="Miskei M."/>
            <person name="Molnar A.P."/>
            <person name="Mule G."/>
            <person name="Ngan C.Y."/>
            <person name="Orejas M."/>
            <person name="Orosz E."/>
            <person name="Ouedraogo J.P."/>
            <person name="Overkamp K.M."/>
            <person name="Park H.-S."/>
            <person name="Perrone G."/>
            <person name="Piumi F."/>
            <person name="Punt P.J."/>
            <person name="Ram A.F."/>
            <person name="Ramon A."/>
            <person name="Rauscher S."/>
            <person name="Record E."/>
            <person name="Riano-Pachon D.M."/>
            <person name="Robert V."/>
            <person name="Roehrig J."/>
            <person name="Ruller R."/>
            <person name="Salamov A."/>
            <person name="Salih N.S."/>
            <person name="Samson R.A."/>
            <person name="Sandor E."/>
            <person name="Sanguinetti M."/>
            <person name="Schuetze T."/>
            <person name="Sepcic K."/>
            <person name="Shelest E."/>
            <person name="Sherlock G."/>
            <person name="Sophianopoulou V."/>
            <person name="Squina F.M."/>
            <person name="Sun H."/>
            <person name="Susca A."/>
            <person name="Todd R.B."/>
            <person name="Tsang A."/>
            <person name="Unkles S.E."/>
            <person name="van de Wiele N."/>
            <person name="van Rossen-Uffink D."/>
            <person name="Oliveira J.V."/>
            <person name="Vesth T.C."/>
            <person name="Visser J."/>
            <person name="Yu J.-H."/>
            <person name="Zhou M."/>
            <person name="Andersen M.R."/>
            <person name="Archer D.B."/>
            <person name="Baker S.E."/>
            <person name="Benoit I."/>
            <person name="Brakhage A.A."/>
            <person name="Braus G.H."/>
            <person name="Fischer R."/>
            <person name="Frisvad J.C."/>
            <person name="Goldman G.H."/>
            <person name="Houbraken J."/>
            <person name="Oakley B."/>
            <person name="Pocsi I."/>
            <person name="Scazzocchio C."/>
            <person name="Seiboth B."/>
            <person name="vanKuyk P.A."/>
            <person name="Wortman J."/>
            <person name="Dyer P.S."/>
            <person name="Grigoriev I.V."/>
        </authorList>
    </citation>
    <scope>NUCLEOTIDE SEQUENCE [LARGE SCALE GENOMIC DNA]</scope>
    <source>
        <strain evidence="4">CBS 583.65</strain>
    </source>
</reference>
<dbReference type="InterPro" id="IPR036380">
    <property type="entry name" value="Isochorismatase-like_sf"/>
</dbReference>
<protein>
    <recommendedName>
        <fullName evidence="2">Isochorismatase-like domain-containing protein</fullName>
    </recommendedName>
</protein>
<dbReference type="PANTHER" id="PTHR43559:SF3">
    <property type="entry name" value="HYDROLASE YCAC-RELATED"/>
    <property type="match status" value="1"/>
</dbReference>
<dbReference type="GeneID" id="63733794"/>
<dbReference type="SUPFAM" id="SSF52499">
    <property type="entry name" value="Isochorismatase-like hydrolases"/>
    <property type="match status" value="1"/>
</dbReference>
<proteinExistence type="inferred from homology"/>
<dbReference type="VEuPathDB" id="FungiDB:ASPVEDRAFT_882985"/>
<evidence type="ECO:0000313" key="4">
    <source>
        <dbReference type="Proteomes" id="UP000184073"/>
    </source>
</evidence>
<feature type="domain" description="Isochorismatase-like" evidence="2">
    <location>
        <begin position="78"/>
        <end position="176"/>
    </location>
</feature>
<dbReference type="PANTHER" id="PTHR43559">
    <property type="entry name" value="HYDROLASE YCAC-RELATED"/>
    <property type="match status" value="1"/>
</dbReference>
<dbReference type="Pfam" id="PF00857">
    <property type="entry name" value="Isochorismatase"/>
    <property type="match status" value="1"/>
</dbReference>
<evidence type="ECO:0000313" key="3">
    <source>
        <dbReference type="EMBL" id="OJI99467.1"/>
    </source>
</evidence>
<evidence type="ECO:0000256" key="1">
    <source>
        <dbReference type="ARBA" id="ARBA00006336"/>
    </source>
</evidence>
<comment type="similarity">
    <text evidence="1">Belongs to the isochorismatase family.</text>
</comment>
<dbReference type="Proteomes" id="UP000184073">
    <property type="component" value="Unassembled WGS sequence"/>
</dbReference>
<accession>A0A1L9PD53</accession>
<dbReference type="OrthoDB" id="167809at2759"/>
<dbReference type="InterPro" id="IPR000868">
    <property type="entry name" value="Isochorismatase-like_dom"/>
</dbReference>